<keyword evidence="3" id="KW-1185">Reference proteome</keyword>
<evidence type="ECO:0000256" key="1">
    <source>
        <dbReference type="SAM" id="SignalP"/>
    </source>
</evidence>
<dbReference type="AlphaFoldDB" id="A0A9W7DAM7"/>
<name>A0A9W7DAM7_9STRA</name>
<evidence type="ECO:0000313" key="2">
    <source>
        <dbReference type="EMBL" id="GMG15120.1"/>
    </source>
</evidence>
<keyword evidence="1" id="KW-0732">Signal</keyword>
<proteinExistence type="predicted"/>
<feature type="signal peptide" evidence="1">
    <location>
        <begin position="1"/>
        <end position="23"/>
    </location>
</feature>
<protein>
    <submittedName>
        <fullName evidence="2">Unnamed protein product</fullName>
    </submittedName>
</protein>
<reference evidence="2" key="1">
    <citation type="submission" date="2023-04" db="EMBL/GenBank/DDBJ databases">
        <title>Phytophthora fragariaefolia NBRC 109709.</title>
        <authorList>
            <person name="Ichikawa N."/>
            <person name="Sato H."/>
            <person name="Tonouchi N."/>
        </authorList>
    </citation>
    <scope>NUCLEOTIDE SEQUENCE</scope>
    <source>
        <strain evidence="2">NBRC 109709</strain>
    </source>
</reference>
<gene>
    <name evidence="2" type="ORF">Pfra01_002934600</name>
</gene>
<dbReference type="Proteomes" id="UP001165121">
    <property type="component" value="Unassembled WGS sequence"/>
</dbReference>
<evidence type="ECO:0000313" key="3">
    <source>
        <dbReference type="Proteomes" id="UP001165121"/>
    </source>
</evidence>
<dbReference type="EMBL" id="BSXT01018866">
    <property type="protein sequence ID" value="GMG15120.1"/>
    <property type="molecule type" value="Genomic_DNA"/>
</dbReference>
<feature type="chain" id="PRO_5040937258" evidence="1">
    <location>
        <begin position="24"/>
        <end position="79"/>
    </location>
</feature>
<comment type="caution">
    <text evidence="2">The sequence shown here is derived from an EMBL/GenBank/DDBJ whole genome shotgun (WGS) entry which is preliminary data.</text>
</comment>
<sequence length="79" mass="8269">MQFFTLGAMTIASLLASTDVVLATEVANSKIADLSSASAATGRDNSHDNQANVGGNFGLTLTSMLQTFMNNDEMKKPAN</sequence>
<accession>A0A9W7DAM7</accession>
<organism evidence="2 3">
    <name type="scientific">Phytophthora fragariaefolia</name>
    <dbReference type="NCBI Taxonomy" id="1490495"/>
    <lineage>
        <taxon>Eukaryota</taxon>
        <taxon>Sar</taxon>
        <taxon>Stramenopiles</taxon>
        <taxon>Oomycota</taxon>
        <taxon>Peronosporomycetes</taxon>
        <taxon>Peronosporales</taxon>
        <taxon>Peronosporaceae</taxon>
        <taxon>Phytophthora</taxon>
    </lineage>
</organism>